<dbReference type="OrthoDB" id="946519at2"/>
<protein>
    <recommendedName>
        <fullName evidence="1">Methyltransferase type 11 domain-containing protein</fullName>
    </recommendedName>
</protein>
<evidence type="ECO:0000313" key="2">
    <source>
        <dbReference type="EMBL" id="PQA58743.1"/>
    </source>
</evidence>
<sequence>MTRHLCFRRMNQLLDYFHFKPGEVIGSLGCGGGLWEVGWGVQVDQLTFVLMDLVPEILNEEEIQAAVQYWEKKYKKTCTSQFIPCIGTETQIPLDDQQLDKLLVINAFHEFSEKEALLVEMKRVLKPGGWLFVEEPLAQYPGEVHEGCGKPLYEPATLRAVFEFQGFVYQQAEFTSPISQVFTFQKR</sequence>
<dbReference type="Gene3D" id="3.40.50.150">
    <property type="entry name" value="Vaccinia Virus protein VP39"/>
    <property type="match status" value="1"/>
</dbReference>
<feature type="domain" description="Methyltransferase type 11" evidence="1">
    <location>
        <begin position="28"/>
        <end position="133"/>
    </location>
</feature>
<name>A0A2S7ILW9_9BACT</name>
<accession>A0A2S7ILW9</accession>
<evidence type="ECO:0000259" key="1">
    <source>
        <dbReference type="Pfam" id="PF08241"/>
    </source>
</evidence>
<proteinExistence type="predicted"/>
<dbReference type="EMBL" id="PTRA01000001">
    <property type="protein sequence ID" value="PQA58743.1"/>
    <property type="molecule type" value="Genomic_DNA"/>
</dbReference>
<comment type="caution">
    <text evidence="2">The sequence shown here is derived from an EMBL/GenBank/DDBJ whole genome shotgun (WGS) entry which is preliminary data.</text>
</comment>
<keyword evidence="3" id="KW-1185">Reference proteome</keyword>
<dbReference type="RefSeq" id="WP_104709927.1">
    <property type="nucleotide sequence ID" value="NZ_PTRA01000001.1"/>
</dbReference>
<gene>
    <name evidence="2" type="ORF">C5O19_03505</name>
</gene>
<organism evidence="2 3">
    <name type="scientific">Siphonobacter curvatus</name>
    <dbReference type="NCBI Taxonomy" id="2094562"/>
    <lineage>
        <taxon>Bacteria</taxon>
        <taxon>Pseudomonadati</taxon>
        <taxon>Bacteroidota</taxon>
        <taxon>Cytophagia</taxon>
        <taxon>Cytophagales</taxon>
        <taxon>Cytophagaceae</taxon>
        <taxon>Siphonobacter</taxon>
    </lineage>
</organism>
<reference evidence="3" key="1">
    <citation type="submission" date="2018-02" db="EMBL/GenBank/DDBJ databases">
        <title>Genome sequencing of Solimonas sp. HR-BB.</title>
        <authorList>
            <person name="Lee Y."/>
            <person name="Jeon C.O."/>
        </authorList>
    </citation>
    <scope>NUCLEOTIDE SEQUENCE [LARGE SCALE GENOMIC DNA]</scope>
    <source>
        <strain evidence="3">HR-U</strain>
    </source>
</reference>
<dbReference type="InterPro" id="IPR013216">
    <property type="entry name" value="Methyltransf_11"/>
</dbReference>
<dbReference type="AlphaFoldDB" id="A0A2S7ILW9"/>
<dbReference type="InterPro" id="IPR029063">
    <property type="entry name" value="SAM-dependent_MTases_sf"/>
</dbReference>
<dbReference type="SUPFAM" id="SSF53335">
    <property type="entry name" value="S-adenosyl-L-methionine-dependent methyltransferases"/>
    <property type="match status" value="1"/>
</dbReference>
<dbReference type="GO" id="GO:0008757">
    <property type="term" value="F:S-adenosylmethionine-dependent methyltransferase activity"/>
    <property type="evidence" value="ECO:0007669"/>
    <property type="project" value="InterPro"/>
</dbReference>
<dbReference type="Proteomes" id="UP000239590">
    <property type="component" value="Unassembled WGS sequence"/>
</dbReference>
<dbReference type="Pfam" id="PF08241">
    <property type="entry name" value="Methyltransf_11"/>
    <property type="match status" value="1"/>
</dbReference>
<evidence type="ECO:0000313" key="3">
    <source>
        <dbReference type="Proteomes" id="UP000239590"/>
    </source>
</evidence>